<sequence length="163" mass="18208">MPERTRGVRSQVMTSPEPVRNRAQRRKDTLSRLTQDRDAWVATSSANGRPALVPLWFLWDRGTLLMCTRRDTVTARNLTPRGEAVVTVGPATDVVHLSGTAEIVECDALAADSARAFSAKLGWDPRDGAQCVFLRIIPHTVKAWREENEQSGRLLMRGGQWLD</sequence>
<dbReference type="PANTHER" id="PTHR35176:SF6">
    <property type="entry name" value="HEME OXYGENASE HI_0854-RELATED"/>
    <property type="match status" value="1"/>
</dbReference>
<feature type="region of interest" description="Disordered" evidence="2">
    <location>
        <begin position="1"/>
        <end position="31"/>
    </location>
</feature>
<dbReference type="InterPro" id="IPR052019">
    <property type="entry name" value="F420H2_bilvrd_red/Heme_oxyg"/>
</dbReference>
<dbReference type="Gene3D" id="2.30.110.10">
    <property type="entry name" value="Electron Transport, Fmn-binding Protein, Chain A"/>
    <property type="match status" value="1"/>
</dbReference>
<reference evidence="4 5" key="1">
    <citation type="submission" date="2018-07" db="EMBL/GenBank/DDBJ databases">
        <title>Whole Genome Shotgun Sequence of Streptomyces spongiicola strain 531S.</title>
        <authorList>
            <person name="Dohra H."/>
            <person name="Kodani S."/>
        </authorList>
    </citation>
    <scope>NUCLEOTIDE SEQUENCE [LARGE SCALE GENOMIC DNA]</scope>
    <source>
        <strain evidence="4 5">531S</strain>
    </source>
</reference>
<dbReference type="InterPro" id="IPR012349">
    <property type="entry name" value="Split_barrel_FMN-bd"/>
</dbReference>
<dbReference type="Proteomes" id="UP000265354">
    <property type="component" value="Unassembled WGS sequence"/>
</dbReference>
<evidence type="ECO:0000259" key="3">
    <source>
        <dbReference type="Pfam" id="PF01243"/>
    </source>
</evidence>
<dbReference type="EMBL" id="BGZL01000003">
    <property type="protein sequence ID" value="GBQ00099.1"/>
    <property type="molecule type" value="Genomic_DNA"/>
</dbReference>
<feature type="domain" description="Pyridoxamine 5'-phosphate oxidase N-terminal" evidence="3">
    <location>
        <begin position="34"/>
        <end position="144"/>
    </location>
</feature>
<dbReference type="Pfam" id="PF01243">
    <property type="entry name" value="PNPOx_N"/>
    <property type="match status" value="1"/>
</dbReference>
<proteinExistence type="predicted"/>
<keyword evidence="1" id="KW-0560">Oxidoreductase</keyword>
<dbReference type="GO" id="GO:0016627">
    <property type="term" value="F:oxidoreductase activity, acting on the CH-CH group of donors"/>
    <property type="evidence" value="ECO:0007669"/>
    <property type="project" value="TreeGrafter"/>
</dbReference>
<evidence type="ECO:0000313" key="5">
    <source>
        <dbReference type="Proteomes" id="UP000265354"/>
    </source>
</evidence>
<evidence type="ECO:0000256" key="2">
    <source>
        <dbReference type="SAM" id="MobiDB-lite"/>
    </source>
</evidence>
<dbReference type="GO" id="GO:0070967">
    <property type="term" value="F:coenzyme F420 binding"/>
    <property type="evidence" value="ECO:0007669"/>
    <property type="project" value="TreeGrafter"/>
</dbReference>
<comment type="caution">
    <text evidence="4">The sequence shown here is derived from an EMBL/GenBank/DDBJ whole genome shotgun (WGS) entry which is preliminary data.</text>
</comment>
<organism evidence="4 5">
    <name type="scientific">Streptomyces spongiicola</name>
    <dbReference type="NCBI Taxonomy" id="1690221"/>
    <lineage>
        <taxon>Bacteria</taxon>
        <taxon>Bacillati</taxon>
        <taxon>Actinomycetota</taxon>
        <taxon>Actinomycetes</taxon>
        <taxon>Kitasatosporales</taxon>
        <taxon>Streptomycetaceae</taxon>
        <taxon>Streptomyces</taxon>
    </lineage>
</organism>
<accession>A0A388SU38</accession>
<dbReference type="AlphaFoldDB" id="A0A388SU38"/>
<name>A0A388SU38_9ACTN</name>
<dbReference type="InterPro" id="IPR011576">
    <property type="entry name" value="Pyridox_Oxase_N"/>
</dbReference>
<protein>
    <submittedName>
        <fullName evidence="4">Pyridoxamine 5'-phosphate oxidase</fullName>
    </submittedName>
</protein>
<dbReference type="GO" id="GO:0005829">
    <property type="term" value="C:cytosol"/>
    <property type="evidence" value="ECO:0007669"/>
    <property type="project" value="TreeGrafter"/>
</dbReference>
<dbReference type="SUPFAM" id="SSF50475">
    <property type="entry name" value="FMN-binding split barrel"/>
    <property type="match status" value="1"/>
</dbReference>
<evidence type="ECO:0000256" key="1">
    <source>
        <dbReference type="ARBA" id="ARBA00023002"/>
    </source>
</evidence>
<dbReference type="PANTHER" id="PTHR35176">
    <property type="entry name" value="HEME OXYGENASE HI_0854-RELATED"/>
    <property type="match status" value="1"/>
</dbReference>
<evidence type="ECO:0000313" key="4">
    <source>
        <dbReference type="EMBL" id="GBQ00099.1"/>
    </source>
</evidence>
<gene>
    <name evidence="4" type="ORF">SSP531S_15090</name>
</gene>